<dbReference type="InterPro" id="IPR007130">
    <property type="entry name" value="DAGAT"/>
</dbReference>
<evidence type="ECO:0000256" key="3">
    <source>
        <dbReference type="ARBA" id="ARBA00005189"/>
    </source>
</evidence>
<keyword evidence="12" id="KW-0443">Lipid metabolism</keyword>
<evidence type="ECO:0000256" key="9">
    <source>
        <dbReference type="ARBA" id="ARBA00022798"/>
    </source>
</evidence>
<dbReference type="EC" id="2.3.1.20" evidence="5"/>
<dbReference type="PANTHER" id="PTHR12317">
    <property type="entry name" value="DIACYLGLYCEROL O-ACYLTRANSFERASE"/>
    <property type="match status" value="1"/>
</dbReference>
<evidence type="ECO:0000256" key="2">
    <source>
        <dbReference type="ARBA" id="ARBA00004771"/>
    </source>
</evidence>
<dbReference type="PANTHER" id="PTHR12317:SF0">
    <property type="entry name" value="ACYLTRANSFERASE"/>
    <property type="match status" value="1"/>
</dbReference>
<accession>A0AAW1B220</accession>
<keyword evidence="9" id="KW-0319">Glycerol metabolism</keyword>
<proteinExistence type="inferred from homology"/>
<evidence type="ECO:0000256" key="1">
    <source>
        <dbReference type="ARBA" id="ARBA00004477"/>
    </source>
</evidence>
<organism evidence="16 17">
    <name type="scientific">Crotalus adamanteus</name>
    <name type="common">Eastern diamondback rattlesnake</name>
    <dbReference type="NCBI Taxonomy" id="8729"/>
    <lineage>
        <taxon>Eukaryota</taxon>
        <taxon>Metazoa</taxon>
        <taxon>Chordata</taxon>
        <taxon>Craniata</taxon>
        <taxon>Vertebrata</taxon>
        <taxon>Euteleostomi</taxon>
        <taxon>Lepidosauria</taxon>
        <taxon>Squamata</taxon>
        <taxon>Bifurcata</taxon>
        <taxon>Unidentata</taxon>
        <taxon>Episquamata</taxon>
        <taxon>Toxicofera</taxon>
        <taxon>Serpentes</taxon>
        <taxon>Colubroidea</taxon>
        <taxon>Viperidae</taxon>
        <taxon>Crotalinae</taxon>
        <taxon>Crotalus</taxon>
    </lineage>
</organism>
<name>A0AAW1B220_CROAD</name>
<evidence type="ECO:0000256" key="10">
    <source>
        <dbReference type="ARBA" id="ARBA00022824"/>
    </source>
</evidence>
<evidence type="ECO:0000256" key="11">
    <source>
        <dbReference type="ARBA" id="ARBA00022989"/>
    </source>
</evidence>
<dbReference type="GO" id="GO:0019432">
    <property type="term" value="P:triglyceride biosynthetic process"/>
    <property type="evidence" value="ECO:0007669"/>
    <property type="project" value="TreeGrafter"/>
</dbReference>
<evidence type="ECO:0000256" key="6">
    <source>
        <dbReference type="ARBA" id="ARBA00022516"/>
    </source>
</evidence>
<dbReference type="Proteomes" id="UP001474421">
    <property type="component" value="Unassembled WGS sequence"/>
</dbReference>
<comment type="pathway">
    <text evidence="3">Lipid metabolism.</text>
</comment>
<dbReference type="GO" id="GO:0006071">
    <property type="term" value="P:glycerol metabolic process"/>
    <property type="evidence" value="ECO:0007669"/>
    <property type="project" value="UniProtKB-KW"/>
</dbReference>
<evidence type="ECO:0000313" key="16">
    <source>
        <dbReference type="EMBL" id="KAK9395816.1"/>
    </source>
</evidence>
<evidence type="ECO:0000313" key="17">
    <source>
        <dbReference type="Proteomes" id="UP001474421"/>
    </source>
</evidence>
<comment type="pathway">
    <text evidence="2">Glycerolipid metabolism; triacylglycerol biosynthesis.</text>
</comment>
<reference evidence="16 17" key="1">
    <citation type="journal article" date="2024" name="Proc. Natl. Acad. Sci. U.S.A.">
        <title>The genetic regulatory architecture and epigenomic basis for age-related changes in rattlesnake venom.</title>
        <authorList>
            <person name="Hogan M.P."/>
            <person name="Holding M.L."/>
            <person name="Nystrom G.S."/>
            <person name="Colston T.J."/>
            <person name="Bartlett D.A."/>
            <person name="Mason A.J."/>
            <person name="Ellsworth S.A."/>
            <person name="Rautsaw R.M."/>
            <person name="Lawrence K.C."/>
            <person name="Strickland J.L."/>
            <person name="He B."/>
            <person name="Fraser P."/>
            <person name="Margres M.J."/>
            <person name="Gilbert D.M."/>
            <person name="Gibbs H.L."/>
            <person name="Parkinson C.L."/>
            <person name="Rokyta D.R."/>
        </authorList>
    </citation>
    <scope>NUCLEOTIDE SEQUENCE [LARGE SCALE GENOMIC DNA]</scope>
    <source>
        <strain evidence="16">DRR0105</strain>
    </source>
</reference>
<keyword evidence="8 15" id="KW-0812">Transmembrane</keyword>
<keyword evidence="14" id="KW-0012">Acyltransferase</keyword>
<dbReference type="Pfam" id="PF03982">
    <property type="entry name" value="DAGAT"/>
    <property type="match status" value="1"/>
</dbReference>
<dbReference type="EMBL" id="JAOTOJ010000009">
    <property type="protein sequence ID" value="KAK9395816.1"/>
    <property type="molecule type" value="Genomic_DNA"/>
</dbReference>
<keyword evidence="11 15" id="KW-1133">Transmembrane helix</keyword>
<gene>
    <name evidence="16" type="ORF">NXF25_019177</name>
</gene>
<protein>
    <recommendedName>
        <fullName evidence="5">diacylglycerol O-acyltransferase</fullName>
        <ecNumber evidence="5">2.3.1.20</ecNumber>
    </recommendedName>
</protein>
<evidence type="ECO:0000256" key="14">
    <source>
        <dbReference type="ARBA" id="ARBA00023315"/>
    </source>
</evidence>
<evidence type="ECO:0000256" key="7">
    <source>
        <dbReference type="ARBA" id="ARBA00022679"/>
    </source>
</evidence>
<keyword evidence="6" id="KW-0444">Lipid biosynthesis</keyword>
<evidence type="ECO:0000256" key="8">
    <source>
        <dbReference type="ARBA" id="ARBA00022692"/>
    </source>
</evidence>
<comment type="caution">
    <text evidence="16">The sequence shown here is derived from an EMBL/GenBank/DDBJ whole genome shotgun (WGS) entry which is preliminary data.</text>
</comment>
<evidence type="ECO:0000256" key="12">
    <source>
        <dbReference type="ARBA" id="ARBA00023098"/>
    </source>
</evidence>
<evidence type="ECO:0000256" key="4">
    <source>
        <dbReference type="ARBA" id="ARBA00005420"/>
    </source>
</evidence>
<evidence type="ECO:0000256" key="5">
    <source>
        <dbReference type="ARBA" id="ARBA00013244"/>
    </source>
</evidence>
<keyword evidence="13 15" id="KW-0472">Membrane</keyword>
<keyword evidence="17" id="KW-1185">Reference proteome</keyword>
<evidence type="ECO:0000256" key="15">
    <source>
        <dbReference type="SAM" id="Phobius"/>
    </source>
</evidence>
<dbReference type="GO" id="GO:0004144">
    <property type="term" value="F:diacylglycerol O-acyltransferase activity"/>
    <property type="evidence" value="ECO:0007669"/>
    <property type="project" value="UniProtKB-EC"/>
</dbReference>
<comment type="similarity">
    <text evidence="4">Belongs to the diacylglycerol acyltransferase family.</text>
</comment>
<feature type="transmembrane region" description="Helical" evidence="15">
    <location>
        <begin position="12"/>
        <end position="37"/>
    </location>
</feature>
<dbReference type="GO" id="GO:0005789">
    <property type="term" value="C:endoplasmic reticulum membrane"/>
    <property type="evidence" value="ECO:0007669"/>
    <property type="project" value="UniProtKB-SubCell"/>
</dbReference>
<keyword evidence="10" id="KW-0256">Endoplasmic reticulum</keyword>
<evidence type="ECO:0000256" key="13">
    <source>
        <dbReference type="ARBA" id="ARBA00023136"/>
    </source>
</evidence>
<dbReference type="AlphaFoldDB" id="A0AAW1B220"/>
<comment type="subcellular location">
    <subcellularLocation>
        <location evidence="1">Endoplasmic reticulum membrane</location>
        <topology evidence="1">Multi-pass membrane protein</topology>
    </subcellularLocation>
</comment>
<sequence length="168" mass="18951">MLTWKAEEPSAAWGLYLVLLLGDSWLLALGYTAWLYLDWEMLSRGSAAGPSGDTSGTISLSQAVLVPVFSFRENELFNQVSNPQDFAMGLALPLFHAWGIFQYSFGLLPFRSPIYTIIGAPIMVLKMPHLSREAIDELHETYLEKLTQLFEEHKAKYGLPQDKHLMIT</sequence>
<keyword evidence="7" id="KW-0808">Transferase</keyword>